<evidence type="ECO:0000313" key="4">
    <source>
        <dbReference type="EMBL" id="CAF9919915.1"/>
    </source>
</evidence>
<dbReference type="GO" id="GO:0005634">
    <property type="term" value="C:nucleus"/>
    <property type="evidence" value="ECO:0007669"/>
    <property type="project" value="UniProtKB-SubCell"/>
</dbReference>
<dbReference type="PANTHER" id="PTHR31001:SF40">
    <property type="entry name" value="ZN(II)2CYS6 TRANSCRIPTION FACTOR (EUROFUNG)"/>
    <property type="match status" value="1"/>
</dbReference>
<evidence type="ECO:0000313" key="5">
    <source>
        <dbReference type="Proteomes" id="UP000664169"/>
    </source>
</evidence>
<feature type="region of interest" description="Disordered" evidence="3">
    <location>
        <begin position="647"/>
        <end position="680"/>
    </location>
</feature>
<feature type="compositionally biased region" description="Polar residues" evidence="3">
    <location>
        <begin position="59"/>
        <end position="69"/>
    </location>
</feature>
<evidence type="ECO:0000256" key="3">
    <source>
        <dbReference type="SAM" id="MobiDB-lite"/>
    </source>
</evidence>
<sequence length="728" mass="81624">MIKLQAEHLYQCPPYLDHLAKNGSSDPAPAIPATETPKKQQAAGIIPSPQQLDLKIGQNEKSTATQVESGTGADVSSFPPVVGSYNQAIGTATAASNEPPSQPAEPTIAPTPRSTSLPVNSHTKKRPAPDSLQSTVKRQIVQSIAPLADERGTLSGKMANQSTRPIADDPLTPWHTGTARYIDASHWAYFRDDGQEYRNLIQESHNSKPFPSGGNRRLVIYQHLVNLLDTPSTDSFVEYFFLAVQPVFPIVPSDEFNAQYARVLDWDLDLQTELVIDRDPSFLCVLCAVVYCGAAVAPPELWTGLMLNMDKDKIIKELEEGYQFTMKFCKRKFAYPTEYTLTASLLHHSVGRKNISAIEHLTFIAQILREAQYLGLHWAIKSSEFSCERVDWRRQLWFHAISMDSQAAKAHGVIPVHRPPRPKSQDGTVSEIPSVDLSISISMMLAMCRFEAARIETFILHKLSSTFSRQDLKFVQEQIRHFHLTIDQFITAIPASGVPEEGLLSNYVNNAKPFVDKHLYKEANGSEATVSSCWTRMILTMIKHEIDIQYHRAVLFRNTSVDDATLRKLAEACTDYLRVYLHLKRTACYLPYRWFTDQQPPLQVMMCLLKHLKQRKLSKEKETQFSHMARYLVDEVGDIMNQEFIAAETNRRTTGGDESGNGDENGDGSEEGEQMDNRSRSDFATGWRFLSKIKAELDGGGSDAEDDLMVVDAPASRAQWDGSTLKAQ</sequence>
<feature type="compositionally biased region" description="Polar residues" evidence="3">
    <location>
        <begin position="112"/>
        <end position="121"/>
    </location>
</feature>
<feature type="compositionally biased region" description="Acidic residues" evidence="3">
    <location>
        <begin position="660"/>
        <end position="674"/>
    </location>
</feature>
<organism evidence="4 5">
    <name type="scientific">Gomphillus americanus</name>
    <dbReference type="NCBI Taxonomy" id="1940652"/>
    <lineage>
        <taxon>Eukaryota</taxon>
        <taxon>Fungi</taxon>
        <taxon>Dikarya</taxon>
        <taxon>Ascomycota</taxon>
        <taxon>Pezizomycotina</taxon>
        <taxon>Lecanoromycetes</taxon>
        <taxon>OSLEUM clade</taxon>
        <taxon>Ostropomycetidae</taxon>
        <taxon>Ostropales</taxon>
        <taxon>Graphidaceae</taxon>
        <taxon>Gomphilloideae</taxon>
        <taxon>Gomphillus</taxon>
    </lineage>
</organism>
<accession>A0A8H3IGG9</accession>
<feature type="region of interest" description="Disordered" evidence="3">
    <location>
        <begin position="20"/>
        <end position="80"/>
    </location>
</feature>
<comment type="caution">
    <text evidence="4">The sequence shown here is derived from an EMBL/GenBank/DDBJ whole genome shotgun (WGS) entry which is preliminary data.</text>
</comment>
<evidence type="ECO:0000256" key="1">
    <source>
        <dbReference type="ARBA" id="ARBA00004123"/>
    </source>
</evidence>
<feature type="region of interest" description="Disordered" evidence="3">
    <location>
        <begin position="93"/>
        <end position="135"/>
    </location>
</feature>
<evidence type="ECO:0008006" key="6">
    <source>
        <dbReference type="Google" id="ProtNLM"/>
    </source>
</evidence>
<dbReference type="EMBL" id="CAJPDQ010000015">
    <property type="protein sequence ID" value="CAF9919915.1"/>
    <property type="molecule type" value="Genomic_DNA"/>
</dbReference>
<dbReference type="PANTHER" id="PTHR31001">
    <property type="entry name" value="UNCHARACTERIZED TRANSCRIPTIONAL REGULATORY PROTEIN"/>
    <property type="match status" value="1"/>
</dbReference>
<dbReference type="Proteomes" id="UP000664169">
    <property type="component" value="Unassembled WGS sequence"/>
</dbReference>
<keyword evidence="2" id="KW-0539">Nucleus</keyword>
<proteinExistence type="predicted"/>
<reference evidence="4" key="1">
    <citation type="submission" date="2021-03" db="EMBL/GenBank/DDBJ databases">
        <authorList>
            <person name="Tagirdzhanova G."/>
        </authorList>
    </citation>
    <scope>NUCLEOTIDE SEQUENCE</scope>
</reference>
<keyword evidence="5" id="KW-1185">Reference proteome</keyword>
<dbReference type="AlphaFoldDB" id="A0A8H3IGG9"/>
<comment type="subcellular location">
    <subcellularLocation>
        <location evidence="1">Nucleus</location>
    </subcellularLocation>
</comment>
<dbReference type="InterPro" id="IPR050613">
    <property type="entry name" value="Sec_Metabolite_Reg"/>
</dbReference>
<protein>
    <recommendedName>
        <fullName evidence="6">Transcription factor domain-containing protein</fullName>
    </recommendedName>
</protein>
<name>A0A8H3IGG9_9LECA</name>
<dbReference type="CDD" id="cd12148">
    <property type="entry name" value="fungal_TF_MHR"/>
    <property type="match status" value="1"/>
</dbReference>
<evidence type="ECO:0000256" key="2">
    <source>
        <dbReference type="ARBA" id="ARBA00023242"/>
    </source>
</evidence>
<dbReference type="OrthoDB" id="3989227at2759"/>
<gene>
    <name evidence="4" type="ORF">GOMPHAMPRED_001924</name>
</gene>